<protein>
    <submittedName>
        <fullName evidence="1">Uncharacterized protein</fullName>
    </submittedName>
</protein>
<name>A0AAV8U119_9ROSI</name>
<dbReference type="AlphaFoldDB" id="A0AAV8U119"/>
<evidence type="ECO:0000313" key="2">
    <source>
        <dbReference type="Proteomes" id="UP001159364"/>
    </source>
</evidence>
<organism evidence="1 2">
    <name type="scientific">Erythroxylum novogranatense</name>
    <dbReference type="NCBI Taxonomy" id="1862640"/>
    <lineage>
        <taxon>Eukaryota</taxon>
        <taxon>Viridiplantae</taxon>
        <taxon>Streptophyta</taxon>
        <taxon>Embryophyta</taxon>
        <taxon>Tracheophyta</taxon>
        <taxon>Spermatophyta</taxon>
        <taxon>Magnoliopsida</taxon>
        <taxon>eudicotyledons</taxon>
        <taxon>Gunneridae</taxon>
        <taxon>Pentapetalae</taxon>
        <taxon>rosids</taxon>
        <taxon>fabids</taxon>
        <taxon>Malpighiales</taxon>
        <taxon>Erythroxylaceae</taxon>
        <taxon>Erythroxylum</taxon>
    </lineage>
</organism>
<dbReference type="EMBL" id="JAIWQS010000002">
    <property type="protein sequence ID" value="KAJ8772967.1"/>
    <property type="molecule type" value="Genomic_DNA"/>
</dbReference>
<keyword evidence="2" id="KW-1185">Reference proteome</keyword>
<evidence type="ECO:0000313" key="1">
    <source>
        <dbReference type="EMBL" id="KAJ8772967.1"/>
    </source>
</evidence>
<accession>A0AAV8U119</accession>
<gene>
    <name evidence="1" type="ORF">K2173_028144</name>
</gene>
<reference evidence="1 2" key="1">
    <citation type="submission" date="2021-09" db="EMBL/GenBank/DDBJ databases">
        <title>Genomic insights and catalytic innovation underlie evolution of tropane alkaloids biosynthesis.</title>
        <authorList>
            <person name="Wang Y.-J."/>
            <person name="Tian T."/>
            <person name="Huang J.-P."/>
            <person name="Huang S.-X."/>
        </authorList>
    </citation>
    <scope>NUCLEOTIDE SEQUENCE [LARGE SCALE GENOMIC DNA]</scope>
    <source>
        <strain evidence="1">KIB-2018</strain>
        <tissue evidence="1">Leaf</tissue>
    </source>
</reference>
<proteinExistence type="predicted"/>
<dbReference type="Proteomes" id="UP001159364">
    <property type="component" value="Linkage Group LG02"/>
</dbReference>
<comment type="caution">
    <text evidence="1">The sequence shown here is derived from an EMBL/GenBank/DDBJ whole genome shotgun (WGS) entry which is preliminary data.</text>
</comment>
<sequence>MVARKIPIGRRKSSFGINYNSDNGFEALKFKLQQKGLVFDAKEEALMLWEFVVQAQTVELVTGNLQCLGIEKAATLFQLDLLWVFVVEVEKLLGLN</sequence>